<gene>
    <name evidence="1" type="ORF">QFC19_000998</name>
</gene>
<accession>A0ACC2WLE2</accession>
<dbReference type="Proteomes" id="UP001241377">
    <property type="component" value="Unassembled WGS sequence"/>
</dbReference>
<evidence type="ECO:0000313" key="1">
    <source>
        <dbReference type="EMBL" id="KAJ9111641.1"/>
    </source>
</evidence>
<reference evidence="1" key="1">
    <citation type="submission" date="2023-04" db="EMBL/GenBank/DDBJ databases">
        <title>Draft Genome sequencing of Naganishia species isolated from polar environments using Oxford Nanopore Technology.</title>
        <authorList>
            <person name="Leo P."/>
            <person name="Venkateswaran K."/>
        </authorList>
    </citation>
    <scope>NUCLEOTIDE SEQUENCE</scope>
    <source>
        <strain evidence="1">MNA-CCFEE 5261</strain>
    </source>
</reference>
<comment type="caution">
    <text evidence="1">The sequence shown here is derived from an EMBL/GenBank/DDBJ whole genome shotgun (WGS) entry which is preliminary data.</text>
</comment>
<sequence length="1165" mass="126490">MARSFGGARAGAKAPFSSASYSSGPPKPSNKNDSQPASGRNKKKKATNDGSQLASAMRQLEERPNGKGKPNGDDVAAKKADETTGRKRRSAADAALEEANMQGMNVYEFTQDHVKRSRMEASKFELTRDEAAFAGGSSRGGKRGLRGRNPLNDASDDDDEDDEDDMAKRIRKAARMIASDQLMNFEEDEELDGGSEEVDSDGAWNGSEGTDEERWGDAMRVLRKQSSGSKKQSKKAKGKDKVLARSTDRLPTEGFTDEEEDHVDVDLSDSDMDVAEPVTRRQNGTRSKPDQADAKSFKPNLSAFAGDDDDEDDELSSGEDDDASDDDEEQEFTGLSTLQDHDDEDDEDDEDNEDEDMIIPEPSLPSDAEFDSEDDEAENNVDLRDLVNSLNTGKKRKVAFEDTGANAADANEDTAGKKKRRVLPSMQGPGGREEGGDFGLNPTSKLTLSSLLASDPSFKSSATALLKADMASKDSKSGPSSILKQGTLSAPLPTVVTERLAREAAYEQTKAEGDKWGGVMKRIKEAEYLKFPLQVGGTAGAAGQAGSSKERRRGGMKTGGDLVGAFQPTNALESAVTALLESANLQDAQIAKAEEDALQGQDLTVEEIAARRSELRRQRELLFREEARAKRISKIKSKTYRKIARKRAAKAGEDAIDLEDLRRLDPERAEEEAMKMEASRAKERATLKHSAKGGRWARAQHGAGENDSKRKEIEDMLAQKERLTRKIQGRDSDASTDDDDDEDDDEDEQDDSVIRGDAFDELKALQAKSKQLEEQTAQEKATGIFGMKFMQRAMAKDKARVDDEEAELRRQLEEYSDEGLESGNDGDSDADPDAAKSMRVANNPGRMVFSANPTSLKTGTQNGNSSATGHAGNDSEEDEVAVSESLPQLKPSEKASIRPLFRASDPAPSAEKEANPWAELGSTGTGGRARKNNAEVNAKTASAVDKANQALKKQERSKTREAKNKAADDAAVDLDLDSAALLKGKAKSKQNLALSDGEGSDNDDEFETAPSNVPKAFKQRDLVAQAFAGDNVIEDFAAEKQRMIDADAPKEEDTTLAGWGSWGGKGVKKHKNAKKFTKIIAGVDATQRKDFGKANVIINEKKDKKAAKYMLKDLPYPYTSAAQYEASFATPVGADWNAIAAHQRATMPRVTKKPGAIIDPVARKF</sequence>
<proteinExistence type="predicted"/>
<keyword evidence="2" id="KW-1185">Reference proteome</keyword>
<organism evidence="1 2">
    <name type="scientific">Naganishia cerealis</name>
    <dbReference type="NCBI Taxonomy" id="610337"/>
    <lineage>
        <taxon>Eukaryota</taxon>
        <taxon>Fungi</taxon>
        <taxon>Dikarya</taxon>
        <taxon>Basidiomycota</taxon>
        <taxon>Agaricomycotina</taxon>
        <taxon>Tremellomycetes</taxon>
        <taxon>Filobasidiales</taxon>
        <taxon>Filobasidiaceae</taxon>
        <taxon>Naganishia</taxon>
    </lineage>
</organism>
<dbReference type="EMBL" id="JASBWR010000007">
    <property type="protein sequence ID" value="KAJ9111641.1"/>
    <property type="molecule type" value="Genomic_DNA"/>
</dbReference>
<name>A0ACC2WLE2_9TREE</name>
<protein>
    <submittedName>
        <fullName evidence="1">Uncharacterized protein</fullName>
    </submittedName>
</protein>
<evidence type="ECO:0000313" key="2">
    <source>
        <dbReference type="Proteomes" id="UP001241377"/>
    </source>
</evidence>